<sequence length="62" mass="7528">MMNYVIRFFKRLFKSYFSIYGPALLTIVFAVTLFQILPNSPLWPVPLFFVIVIVLFYRYVKW</sequence>
<organism evidence="2 3">
    <name type="scientific">Candidatus Pantoea multigeneris</name>
    <dbReference type="NCBI Taxonomy" id="2608357"/>
    <lineage>
        <taxon>Bacteria</taxon>
        <taxon>Pseudomonadati</taxon>
        <taxon>Pseudomonadota</taxon>
        <taxon>Gammaproteobacteria</taxon>
        <taxon>Enterobacterales</taxon>
        <taxon>Erwiniaceae</taxon>
        <taxon>Pantoea</taxon>
    </lineage>
</organism>
<feature type="transmembrane region" description="Helical" evidence="1">
    <location>
        <begin position="42"/>
        <end position="60"/>
    </location>
</feature>
<gene>
    <name evidence="2" type="ORF">F3J40_19985</name>
</gene>
<proteinExistence type="predicted"/>
<keyword evidence="1" id="KW-1133">Transmembrane helix</keyword>
<comment type="caution">
    <text evidence="2">The sequence shown here is derived from an EMBL/GenBank/DDBJ whole genome shotgun (WGS) entry which is preliminary data.</text>
</comment>
<protein>
    <submittedName>
        <fullName evidence="2">Uncharacterized protein</fullName>
    </submittedName>
</protein>
<reference evidence="2 3" key="1">
    <citation type="journal article" date="2019" name="bioRxiv">
        <title>Bacteria contribute to plant secondary compound degradation in a generalist herbivore system.</title>
        <authorList>
            <person name="Francoeur C.B."/>
            <person name="Khadempour L."/>
            <person name="Moreira-Soto R.D."/>
            <person name="Gotting K."/>
            <person name="Book A.J."/>
            <person name="Pinto-Tomas A.A."/>
            <person name="Keefover-Ring K."/>
            <person name="Currie C.R."/>
        </authorList>
    </citation>
    <scope>NUCLEOTIDE SEQUENCE [LARGE SCALE GENOMIC DNA]</scope>
    <source>
        <strain evidence="2">Acro-835</strain>
    </source>
</reference>
<name>A0ABX0RET6_9GAMM</name>
<dbReference type="Proteomes" id="UP001515683">
    <property type="component" value="Unassembled WGS sequence"/>
</dbReference>
<dbReference type="EMBL" id="VWXF01000010">
    <property type="protein sequence ID" value="NIF23865.1"/>
    <property type="molecule type" value="Genomic_DNA"/>
</dbReference>
<keyword evidence="1" id="KW-0472">Membrane</keyword>
<keyword evidence="1" id="KW-0812">Transmembrane</keyword>
<accession>A0ABX0RET6</accession>
<evidence type="ECO:0000313" key="3">
    <source>
        <dbReference type="Proteomes" id="UP001515683"/>
    </source>
</evidence>
<evidence type="ECO:0000256" key="1">
    <source>
        <dbReference type="SAM" id="Phobius"/>
    </source>
</evidence>
<feature type="transmembrane region" description="Helical" evidence="1">
    <location>
        <begin position="12"/>
        <end position="36"/>
    </location>
</feature>
<evidence type="ECO:0000313" key="2">
    <source>
        <dbReference type="EMBL" id="NIF23865.1"/>
    </source>
</evidence>
<keyword evidence="3" id="KW-1185">Reference proteome</keyword>